<evidence type="ECO:0000313" key="2">
    <source>
        <dbReference type="EMBL" id="MDR6865755.1"/>
    </source>
</evidence>
<evidence type="ECO:0000313" key="3">
    <source>
        <dbReference type="Proteomes" id="UP001259347"/>
    </source>
</evidence>
<accession>A0ABU1S878</accession>
<dbReference type="Pfam" id="PF00903">
    <property type="entry name" value="Glyoxalase"/>
    <property type="match status" value="1"/>
</dbReference>
<dbReference type="EMBL" id="JAVDUM010000001">
    <property type="protein sequence ID" value="MDR6865755.1"/>
    <property type="molecule type" value="Genomic_DNA"/>
</dbReference>
<name>A0ABU1S878_9MICO</name>
<protein>
    <submittedName>
        <fullName evidence="2">PhnB protein</fullName>
    </submittedName>
</protein>
<evidence type="ECO:0000259" key="1">
    <source>
        <dbReference type="Pfam" id="PF00903"/>
    </source>
</evidence>
<reference evidence="2 3" key="1">
    <citation type="submission" date="2023-07" db="EMBL/GenBank/DDBJ databases">
        <title>Sorghum-associated microbial communities from plants grown in Nebraska, USA.</title>
        <authorList>
            <person name="Schachtman D."/>
        </authorList>
    </citation>
    <scope>NUCLEOTIDE SEQUENCE [LARGE SCALE GENOMIC DNA]</scope>
    <source>
        <strain evidence="2 3">2980</strain>
    </source>
</reference>
<dbReference type="PANTHER" id="PTHR33990">
    <property type="entry name" value="PROTEIN YJDN-RELATED"/>
    <property type="match status" value="1"/>
</dbReference>
<gene>
    <name evidence="2" type="ORF">J2Y69_000337</name>
</gene>
<dbReference type="InterPro" id="IPR029068">
    <property type="entry name" value="Glyas_Bleomycin-R_OHBP_Dase"/>
</dbReference>
<comment type="caution">
    <text evidence="2">The sequence shown here is derived from an EMBL/GenBank/DDBJ whole genome shotgun (WGS) entry which is preliminary data.</text>
</comment>
<proteinExistence type="predicted"/>
<dbReference type="Proteomes" id="UP001259347">
    <property type="component" value="Unassembled WGS sequence"/>
</dbReference>
<dbReference type="SUPFAM" id="SSF54593">
    <property type="entry name" value="Glyoxalase/Bleomycin resistance protein/Dihydroxybiphenyl dioxygenase"/>
    <property type="match status" value="1"/>
</dbReference>
<dbReference type="Gene3D" id="3.10.180.10">
    <property type="entry name" value="2,3-Dihydroxybiphenyl 1,2-Dioxygenase, domain 1"/>
    <property type="match status" value="1"/>
</dbReference>
<dbReference type="InterPro" id="IPR004360">
    <property type="entry name" value="Glyas_Fos-R_dOase_dom"/>
</dbReference>
<keyword evidence="3" id="KW-1185">Reference proteome</keyword>
<sequence>MAITLTTHLNFFQGEARAALGFYQGVFGGELVIATYGQLGMPAEAPDAEKVVFGQLIGPGGLRIMAYDVPGAVVSPPSLPTSPSSPTETRRENGTTITDRPFFLSLRASTLDEAARHWEGLGDGATVIEGLASSAWSAGFGMIRDRFGVTWVIDVSA</sequence>
<organism evidence="2 3">
    <name type="scientific">Microbacterium resistens</name>
    <dbReference type="NCBI Taxonomy" id="156977"/>
    <lineage>
        <taxon>Bacteria</taxon>
        <taxon>Bacillati</taxon>
        <taxon>Actinomycetota</taxon>
        <taxon>Actinomycetes</taxon>
        <taxon>Micrococcales</taxon>
        <taxon>Microbacteriaceae</taxon>
        <taxon>Microbacterium</taxon>
    </lineage>
</organism>
<dbReference type="PANTHER" id="PTHR33990:SF1">
    <property type="entry name" value="PROTEIN YJDN"/>
    <property type="match status" value="1"/>
</dbReference>
<feature type="domain" description="Glyoxalase/fosfomycin resistance/dioxygenase" evidence="1">
    <location>
        <begin position="8"/>
        <end position="152"/>
    </location>
</feature>
<dbReference type="RefSeq" id="WP_310016856.1">
    <property type="nucleotide sequence ID" value="NZ_JAVDUM010000001.1"/>
</dbReference>